<gene>
    <name evidence="1" type="ORF">F4821DRAFT_183231</name>
</gene>
<accession>A0ACC0CTI3</accession>
<organism evidence="1 2">
    <name type="scientific">Hypoxylon rubiginosum</name>
    <dbReference type="NCBI Taxonomy" id="110542"/>
    <lineage>
        <taxon>Eukaryota</taxon>
        <taxon>Fungi</taxon>
        <taxon>Dikarya</taxon>
        <taxon>Ascomycota</taxon>
        <taxon>Pezizomycotina</taxon>
        <taxon>Sordariomycetes</taxon>
        <taxon>Xylariomycetidae</taxon>
        <taxon>Xylariales</taxon>
        <taxon>Hypoxylaceae</taxon>
        <taxon>Hypoxylon</taxon>
    </lineage>
</organism>
<name>A0ACC0CTI3_9PEZI</name>
<proteinExistence type="predicted"/>
<reference evidence="1 2" key="1">
    <citation type="journal article" date="2022" name="New Phytol.">
        <title>Ecological generalism drives hyperdiversity of secondary metabolite gene clusters in xylarialean endophytes.</title>
        <authorList>
            <person name="Franco M.E.E."/>
            <person name="Wisecaver J.H."/>
            <person name="Arnold A.E."/>
            <person name="Ju Y.M."/>
            <person name="Slot J.C."/>
            <person name="Ahrendt S."/>
            <person name="Moore L.P."/>
            <person name="Eastman K.E."/>
            <person name="Scott K."/>
            <person name="Konkel Z."/>
            <person name="Mondo S.J."/>
            <person name="Kuo A."/>
            <person name="Hayes R.D."/>
            <person name="Haridas S."/>
            <person name="Andreopoulos B."/>
            <person name="Riley R."/>
            <person name="LaButti K."/>
            <person name="Pangilinan J."/>
            <person name="Lipzen A."/>
            <person name="Amirebrahimi M."/>
            <person name="Yan J."/>
            <person name="Adam C."/>
            <person name="Keymanesh K."/>
            <person name="Ng V."/>
            <person name="Louie K."/>
            <person name="Northen T."/>
            <person name="Drula E."/>
            <person name="Henrissat B."/>
            <person name="Hsieh H.M."/>
            <person name="Youens-Clark K."/>
            <person name="Lutzoni F."/>
            <person name="Miadlikowska J."/>
            <person name="Eastwood D.C."/>
            <person name="Hamelin R.C."/>
            <person name="Grigoriev I.V."/>
            <person name="U'Ren J.M."/>
        </authorList>
    </citation>
    <scope>NUCLEOTIDE SEQUENCE [LARGE SCALE GENOMIC DNA]</scope>
    <source>
        <strain evidence="1 2">ER1909</strain>
    </source>
</reference>
<keyword evidence="2" id="KW-1185">Reference proteome</keyword>
<evidence type="ECO:0000313" key="2">
    <source>
        <dbReference type="Proteomes" id="UP001497680"/>
    </source>
</evidence>
<evidence type="ECO:0000313" key="1">
    <source>
        <dbReference type="EMBL" id="KAI6083722.1"/>
    </source>
</evidence>
<comment type="caution">
    <text evidence="1">The sequence shown here is derived from an EMBL/GenBank/DDBJ whole genome shotgun (WGS) entry which is preliminary data.</text>
</comment>
<dbReference type="EMBL" id="MU394347">
    <property type="protein sequence ID" value="KAI6083722.1"/>
    <property type="molecule type" value="Genomic_DNA"/>
</dbReference>
<dbReference type="Proteomes" id="UP001497680">
    <property type="component" value="Unassembled WGS sequence"/>
</dbReference>
<protein>
    <submittedName>
        <fullName evidence="1">Uncharacterized protein</fullName>
    </submittedName>
</protein>
<sequence>MGVTFESVEYQCSVTRPDIPYTLYVGKDHLLLVPREVAKIHPKFPSNQGPLPRLRPQLSQFWSEKFKSTYGRDPAFTTRNVGFGLEEDEVVVAAILEGSSYIPHWQFSDLFNGDTGSLMDESSDAKASFGMMQFDLSQSAVR</sequence>